<organism evidence="7 8">
    <name type="scientific">Rhizoctonia solani</name>
    <dbReference type="NCBI Taxonomy" id="456999"/>
    <lineage>
        <taxon>Eukaryota</taxon>
        <taxon>Fungi</taxon>
        <taxon>Dikarya</taxon>
        <taxon>Basidiomycota</taxon>
        <taxon>Agaricomycotina</taxon>
        <taxon>Agaricomycetes</taxon>
        <taxon>Cantharellales</taxon>
        <taxon>Ceratobasidiaceae</taxon>
        <taxon>Rhizoctonia</taxon>
    </lineage>
</organism>
<name>A0A0K6G5J4_9AGAM</name>
<comment type="cofactor">
    <cofactor evidence="1">
        <name>Mg(2+)</name>
        <dbReference type="ChEBI" id="CHEBI:18420"/>
    </cofactor>
</comment>
<dbReference type="InterPro" id="IPR006357">
    <property type="entry name" value="HAD-SF_hydro_IIA"/>
</dbReference>
<sequence length="355" mass="39108">MALVAALPPVRALLIDLSGTLHIGKDALPGAVNALQRVRLAGIPVRFCSNTSKESTSSLIKSLDKMGFEIQSHEVFTSLGAAREIVRRQKLNPFFLISASAREEFSEYRRAHNVYDHDAVVIGLAPEELNYENLNIAFRILTGERPNDTTACGKDRVHSPAPLIAMHRASYVRNPDGALSLGPGPFVTALETAANIKAQILGKPTRQFFETTLESLTRDGIEKEVWMNAHPGHSDSPSRCIVIIGDDINNDLGEGAVELNLRRILVRTGKYRKGDEDKGGPADPRPETFDSFAHFVDAFLGHRVLIVGPIARIIDLIFQRIHVMQAPRHEDAFDTWISGRHQGLCKLRLLGSSSD</sequence>
<keyword evidence="3" id="KW-0479">Metal-binding</keyword>
<evidence type="ECO:0000256" key="5">
    <source>
        <dbReference type="ARBA" id="ARBA00039666"/>
    </source>
</evidence>
<dbReference type="PANTHER" id="PTHR19288">
    <property type="entry name" value="4-NITROPHENYLPHOSPHATASE-RELATED"/>
    <property type="match status" value="1"/>
</dbReference>
<evidence type="ECO:0000313" key="7">
    <source>
        <dbReference type="EMBL" id="CUA73740.1"/>
    </source>
</evidence>
<dbReference type="GO" id="GO:0005737">
    <property type="term" value="C:cytoplasm"/>
    <property type="evidence" value="ECO:0007669"/>
    <property type="project" value="TreeGrafter"/>
</dbReference>
<dbReference type="EMBL" id="CYGV01001400">
    <property type="protein sequence ID" value="CUA73740.1"/>
    <property type="molecule type" value="Genomic_DNA"/>
</dbReference>
<gene>
    <name evidence="7" type="ORF">RSOLAG22IIIB_01257</name>
</gene>
<feature type="domain" description="STAS" evidence="6">
    <location>
        <begin position="1"/>
        <end position="86"/>
    </location>
</feature>
<dbReference type="InterPro" id="IPR023214">
    <property type="entry name" value="HAD_sf"/>
</dbReference>
<evidence type="ECO:0000259" key="6">
    <source>
        <dbReference type="PROSITE" id="PS50801"/>
    </source>
</evidence>
<dbReference type="GO" id="GO:0046872">
    <property type="term" value="F:metal ion binding"/>
    <property type="evidence" value="ECO:0007669"/>
    <property type="project" value="UniProtKB-KW"/>
</dbReference>
<evidence type="ECO:0000256" key="1">
    <source>
        <dbReference type="ARBA" id="ARBA00001946"/>
    </source>
</evidence>
<proteinExistence type="inferred from homology"/>
<dbReference type="Proteomes" id="UP000044841">
    <property type="component" value="Unassembled WGS sequence"/>
</dbReference>
<dbReference type="Pfam" id="PF13242">
    <property type="entry name" value="Hydrolase_like"/>
    <property type="match status" value="1"/>
</dbReference>
<comment type="similarity">
    <text evidence="2">Belongs to the HAD-like hydrolase superfamily.</text>
</comment>
<dbReference type="AlphaFoldDB" id="A0A0K6G5J4"/>
<dbReference type="PROSITE" id="PS50801">
    <property type="entry name" value="STAS"/>
    <property type="match status" value="1"/>
</dbReference>
<reference evidence="7 8" key="1">
    <citation type="submission" date="2015-07" db="EMBL/GenBank/DDBJ databases">
        <authorList>
            <person name="Noorani M."/>
        </authorList>
    </citation>
    <scope>NUCLEOTIDE SEQUENCE [LARGE SCALE GENOMIC DNA]</scope>
    <source>
        <strain evidence="7">BBA 69670</strain>
    </source>
</reference>
<protein>
    <recommendedName>
        <fullName evidence="5">Haloacid dehalogenase-like hydrolase domain-containing protein 2</fullName>
    </recommendedName>
</protein>
<evidence type="ECO:0000256" key="3">
    <source>
        <dbReference type="ARBA" id="ARBA00022723"/>
    </source>
</evidence>
<dbReference type="SUPFAM" id="SSF56784">
    <property type="entry name" value="HAD-like"/>
    <property type="match status" value="1"/>
</dbReference>
<dbReference type="InterPro" id="IPR006355">
    <property type="entry name" value="LHPP/HDHD2"/>
</dbReference>
<evidence type="ECO:0000256" key="2">
    <source>
        <dbReference type="ARBA" id="ARBA00007958"/>
    </source>
</evidence>
<keyword evidence="8" id="KW-1185">Reference proteome</keyword>
<dbReference type="Pfam" id="PF13344">
    <property type="entry name" value="Hydrolase_6"/>
    <property type="match status" value="1"/>
</dbReference>
<dbReference type="InterPro" id="IPR036412">
    <property type="entry name" value="HAD-like_sf"/>
</dbReference>
<dbReference type="InterPro" id="IPR002645">
    <property type="entry name" value="STAS_dom"/>
</dbReference>
<evidence type="ECO:0000313" key="8">
    <source>
        <dbReference type="Proteomes" id="UP000044841"/>
    </source>
</evidence>
<dbReference type="PANTHER" id="PTHR19288:SF46">
    <property type="entry name" value="HALOACID DEHALOGENASE-LIKE HYDROLASE DOMAIN-CONTAINING PROTEIN 2"/>
    <property type="match status" value="1"/>
</dbReference>
<dbReference type="GO" id="GO:0016791">
    <property type="term" value="F:phosphatase activity"/>
    <property type="evidence" value="ECO:0007669"/>
    <property type="project" value="InterPro"/>
</dbReference>
<keyword evidence="7" id="KW-0378">Hydrolase</keyword>
<keyword evidence="4" id="KW-0460">Magnesium</keyword>
<dbReference type="Gene3D" id="3.40.50.1000">
    <property type="entry name" value="HAD superfamily/HAD-like"/>
    <property type="match status" value="2"/>
</dbReference>
<accession>A0A0K6G5J4</accession>
<evidence type="ECO:0000256" key="4">
    <source>
        <dbReference type="ARBA" id="ARBA00022842"/>
    </source>
</evidence>
<dbReference type="NCBIfam" id="TIGR01458">
    <property type="entry name" value="HAD-SF-IIA-hyp3"/>
    <property type="match status" value="1"/>
</dbReference>